<dbReference type="Pfam" id="PF13515">
    <property type="entry name" value="FUSC_2"/>
    <property type="match status" value="1"/>
</dbReference>
<feature type="transmembrane region" description="Helical" evidence="5">
    <location>
        <begin position="12"/>
        <end position="28"/>
    </location>
</feature>
<comment type="caution">
    <text evidence="7">The sequence shown here is derived from an EMBL/GenBank/DDBJ whole genome shotgun (WGS) entry which is preliminary data.</text>
</comment>
<feature type="domain" description="Integral membrane bound transporter" evidence="6">
    <location>
        <begin position="25"/>
        <end position="149"/>
    </location>
</feature>
<name>A0A8J7J449_9BACT</name>
<dbReference type="InterPro" id="IPR049453">
    <property type="entry name" value="Memb_transporter_dom"/>
</dbReference>
<evidence type="ECO:0000256" key="5">
    <source>
        <dbReference type="SAM" id="Phobius"/>
    </source>
</evidence>
<evidence type="ECO:0000256" key="3">
    <source>
        <dbReference type="ARBA" id="ARBA00022989"/>
    </source>
</evidence>
<evidence type="ECO:0000313" key="8">
    <source>
        <dbReference type="Proteomes" id="UP000636888"/>
    </source>
</evidence>
<dbReference type="AlphaFoldDB" id="A0A8J7J449"/>
<comment type="subcellular location">
    <subcellularLocation>
        <location evidence="1">Membrane</location>
        <topology evidence="1">Multi-pass membrane protein</topology>
    </subcellularLocation>
</comment>
<accession>A0A8J7J449</accession>
<evidence type="ECO:0000256" key="1">
    <source>
        <dbReference type="ARBA" id="ARBA00004141"/>
    </source>
</evidence>
<dbReference type="EMBL" id="JAEMHM010000009">
    <property type="protein sequence ID" value="MBJ6725518.1"/>
    <property type="molecule type" value="Genomic_DNA"/>
</dbReference>
<evidence type="ECO:0000256" key="4">
    <source>
        <dbReference type="ARBA" id="ARBA00023136"/>
    </source>
</evidence>
<keyword evidence="8" id="KW-1185">Reference proteome</keyword>
<proteinExistence type="predicted"/>
<reference evidence="7" key="1">
    <citation type="submission" date="2020-12" db="EMBL/GenBank/DDBJ databases">
        <title>Geomonas sp. Red875, isolated from river sediment.</title>
        <authorList>
            <person name="Xu Z."/>
            <person name="Zhang Z."/>
            <person name="Masuda Y."/>
            <person name="Itoh H."/>
            <person name="Senoo K."/>
        </authorList>
    </citation>
    <scope>NUCLEOTIDE SEQUENCE</scope>
    <source>
        <strain evidence="7">Red875</strain>
    </source>
</reference>
<evidence type="ECO:0000313" key="7">
    <source>
        <dbReference type="EMBL" id="MBJ6725518.1"/>
    </source>
</evidence>
<dbReference type="RefSeq" id="WP_199384409.1">
    <property type="nucleotide sequence ID" value="NZ_JAEMHM010000009.1"/>
</dbReference>
<feature type="transmembrane region" description="Helical" evidence="5">
    <location>
        <begin position="86"/>
        <end position="104"/>
    </location>
</feature>
<dbReference type="GO" id="GO:0016020">
    <property type="term" value="C:membrane"/>
    <property type="evidence" value="ECO:0007669"/>
    <property type="project" value="UniProtKB-SubCell"/>
</dbReference>
<keyword evidence="3 5" id="KW-1133">Transmembrane helix</keyword>
<evidence type="ECO:0000259" key="6">
    <source>
        <dbReference type="Pfam" id="PF13515"/>
    </source>
</evidence>
<organism evidence="7 8">
    <name type="scientific">Geomesophilobacter sediminis</name>
    <dbReference type="NCBI Taxonomy" id="2798584"/>
    <lineage>
        <taxon>Bacteria</taxon>
        <taxon>Pseudomonadati</taxon>
        <taxon>Thermodesulfobacteriota</taxon>
        <taxon>Desulfuromonadia</taxon>
        <taxon>Geobacterales</taxon>
        <taxon>Geobacteraceae</taxon>
        <taxon>Geomesophilobacter</taxon>
    </lineage>
</organism>
<evidence type="ECO:0000256" key="2">
    <source>
        <dbReference type="ARBA" id="ARBA00022692"/>
    </source>
</evidence>
<keyword evidence="2 5" id="KW-0812">Transmembrane</keyword>
<keyword evidence="4 5" id="KW-0472">Membrane</keyword>
<protein>
    <submittedName>
        <fullName evidence="7">FUSC family protein</fullName>
    </submittedName>
</protein>
<sequence>MKARFRNYQSVLGYMLKCLAAAGIVYSFVRFFHYTDVIWCLISAVLVLSPNANEAVPLAESRIEANIVGSVCILLCLLARGLPPLLIVGMAYVLAIAVCFLLDLMPVSRSALVAVTIIGFAPTADQHLWNKPLERVLSVTSGCLVGLLITVVFHRGVPGQKKHRWDLDHSE</sequence>
<feature type="transmembrane region" description="Helical" evidence="5">
    <location>
        <begin position="135"/>
        <end position="154"/>
    </location>
</feature>
<gene>
    <name evidence="7" type="ORF">JFN93_12430</name>
</gene>
<dbReference type="Proteomes" id="UP000636888">
    <property type="component" value="Unassembled WGS sequence"/>
</dbReference>